<reference evidence="2 3" key="1">
    <citation type="submission" date="2021-01" db="EMBL/GenBank/DDBJ databases">
        <title>Whole genome shotgun sequence of Actinoplanes humidus NBRC 14915.</title>
        <authorList>
            <person name="Komaki H."/>
            <person name="Tamura T."/>
        </authorList>
    </citation>
    <scope>NUCLEOTIDE SEQUENCE [LARGE SCALE GENOMIC DNA]</scope>
    <source>
        <strain evidence="2 3">NBRC 14915</strain>
    </source>
</reference>
<protein>
    <submittedName>
        <fullName evidence="2">Uncharacterized protein</fullName>
    </submittedName>
</protein>
<evidence type="ECO:0000313" key="2">
    <source>
        <dbReference type="EMBL" id="GIE19972.1"/>
    </source>
</evidence>
<dbReference type="Proteomes" id="UP000603200">
    <property type="component" value="Unassembled WGS sequence"/>
</dbReference>
<sequence>MVGPGAIGDRVWQRGRVSASGKGRFGLSAGSRSGLEQERKQEREAVRLREWEPGQGETGTGWATLTRLAGRAEQPRSEWLEPLPSGRAVAWRHAWEVR</sequence>
<evidence type="ECO:0000313" key="3">
    <source>
        <dbReference type="Proteomes" id="UP000603200"/>
    </source>
</evidence>
<comment type="caution">
    <text evidence="2">The sequence shown here is derived from an EMBL/GenBank/DDBJ whole genome shotgun (WGS) entry which is preliminary data.</text>
</comment>
<keyword evidence="3" id="KW-1185">Reference proteome</keyword>
<organism evidence="2 3">
    <name type="scientific">Winogradskya humida</name>
    <dbReference type="NCBI Taxonomy" id="113566"/>
    <lineage>
        <taxon>Bacteria</taxon>
        <taxon>Bacillati</taxon>
        <taxon>Actinomycetota</taxon>
        <taxon>Actinomycetes</taxon>
        <taxon>Micromonosporales</taxon>
        <taxon>Micromonosporaceae</taxon>
        <taxon>Winogradskya</taxon>
    </lineage>
</organism>
<name>A0ABQ3ZP72_9ACTN</name>
<proteinExistence type="predicted"/>
<gene>
    <name evidence="2" type="ORF">Ahu01nite_030740</name>
</gene>
<accession>A0ABQ3ZP72</accession>
<feature type="region of interest" description="Disordered" evidence="1">
    <location>
        <begin position="22"/>
        <end position="41"/>
    </location>
</feature>
<evidence type="ECO:0000256" key="1">
    <source>
        <dbReference type="SAM" id="MobiDB-lite"/>
    </source>
</evidence>
<dbReference type="EMBL" id="BOMN01000035">
    <property type="protein sequence ID" value="GIE19972.1"/>
    <property type="molecule type" value="Genomic_DNA"/>
</dbReference>